<feature type="compositionally biased region" description="Basic and acidic residues" evidence="1">
    <location>
        <begin position="41"/>
        <end position="61"/>
    </location>
</feature>
<dbReference type="GeneID" id="25563761"/>
<feature type="transmembrane region" description="Helical" evidence="2">
    <location>
        <begin position="255"/>
        <end position="271"/>
    </location>
</feature>
<keyword evidence="2" id="KW-0472">Membrane</keyword>
<evidence type="ECO:0000256" key="2">
    <source>
        <dbReference type="SAM" id="Phobius"/>
    </source>
</evidence>
<dbReference type="AlphaFoldDB" id="A0A0L0D9J5"/>
<dbReference type="EMBL" id="GL349449">
    <property type="protein sequence ID" value="KNC47973.1"/>
    <property type="molecule type" value="Genomic_DNA"/>
</dbReference>
<feature type="region of interest" description="Disordered" evidence="1">
    <location>
        <begin position="1"/>
        <end position="101"/>
    </location>
</feature>
<name>A0A0L0D9J5_THETB</name>
<evidence type="ECO:0000313" key="3">
    <source>
        <dbReference type="EMBL" id="KNC47973.1"/>
    </source>
</evidence>
<sequence>MNTASEPEAGASSRPAPPLAGPWVGRSRRSSRRRLGRRSMGGHDGHAALLESEGRERESRPAGRRRGRRRRRGQDDGDAGDGQSAHQRPSAPSSSVSRAVVRGPAGQVMAAVRVALPGRWQQCDEAEAAAAVAPEPVSPVLDEGTASRRLAGLGAWDPVWGVLGMGDSGVYDLREARIVGRIYALRRPLAVLLVADVLFFAFLLAMALVSSVDGDGESESGKDASLPFSTLEVVLYLAVDALGGSAYEHMSVERYMGFMSGLALSVVMLFLRHGVTFMLMLRLAMLILASNIRTLLHQHRLMQLRREARTIGIGAADARPTFLDTLLARSLDPAALDSSEDDDGLDDYAMLT</sequence>
<keyword evidence="4" id="KW-1185">Reference proteome</keyword>
<keyword evidence="2" id="KW-1133">Transmembrane helix</keyword>
<dbReference type="Proteomes" id="UP000054408">
    <property type="component" value="Unassembled WGS sequence"/>
</dbReference>
<organism evidence="3 4">
    <name type="scientific">Thecamonas trahens ATCC 50062</name>
    <dbReference type="NCBI Taxonomy" id="461836"/>
    <lineage>
        <taxon>Eukaryota</taxon>
        <taxon>Apusozoa</taxon>
        <taxon>Apusomonadida</taxon>
        <taxon>Apusomonadidae</taxon>
        <taxon>Thecamonas</taxon>
    </lineage>
</organism>
<feature type="transmembrane region" description="Helical" evidence="2">
    <location>
        <begin position="189"/>
        <end position="212"/>
    </location>
</feature>
<feature type="compositionally biased region" description="Basic residues" evidence="1">
    <location>
        <begin position="26"/>
        <end position="37"/>
    </location>
</feature>
<dbReference type="RefSeq" id="XP_013758990.1">
    <property type="nucleotide sequence ID" value="XM_013903536.1"/>
</dbReference>
<evidence type="ECO:0000313" key="4">
    <source>
        <dbReference type="Proteomes" id="UP000054408"/>
    </source>
</evidence>
<gene>
    <name evidence="3" type="ORF">AMSG_04207</name>
</gene>
<accession>A0A0L0D9J5</accession>
<proteinExistence type="predicted"/>
<evidence type="ECO:0000256" key="1">
    <source>
        <dbReference type="SAM" id="MobiDB-lite"/>
    </source>
</evidence>
<feature type="compositionally biased region" description="Low complexity" evidence="1">
    <location>
        <begin position="81"/>
        <end position="101"/>
    </location>
</feature>
<keyword evidence="2" id="KW-0812">Transmembrane</keyword>
<feature type="transmembrane region" description="Helical" evidence="2">
    <location>
        <begin position="224"/>
        <end position="243"/>
    </location>
</feature>
<protein>
    <submittedName>
        <fullName evidence="3">Uncharacterized protein</fullName>
    </submittedName>
</protein>
<reference evidence="3 4" key="1">
    <citation type="submission" date="2010-05" db="EMBL/GenBank/DDBJ databases">
        <title>The Genome Sequence of Thecamonas trahens ATCC 50062.</title>
        <authorList>
            <consortium name="The Broad Institute Genome Sequencing Platform"/>
            <person name="Russ C."/>
            <person name="Cuomo C."/>
            <person name="Shea T."/>
            <person name="Young S.K."/>
            <person name="Zeng Q."/>
            <person name="Koehrsen M."/>
            <person name="Haas B."/>
            <person name="Borodovsky M."/>
            <person name="Guigo R."/>
            <person name="Alvarado L."/>
            <person name="Berlin A."/>
            <person name="Bochicchio J."/>
            <person name="Borenstein D."/>
            <person name="Chapman S."/>
            <person name="Chen Z."/>
            <person name="Freedman E."/>
            <person name="Gellesch M."/>
            <person name="Goldberg J."/>
            <person name="Griggs A."/>
            <person name="Gujja S."/>
            <person name="Heilman E."/>
            <person name="Heiman D."/>
            <person name="Hepburn T."/>
            <person name="Howarth C."/>
            <person name="Jen D."/>
            <person name="Larson L."/>
            <person name="Mehta T."/>
            <person name="Park D."/>
            <person name="Pearson M."/>
            <person name="Roberts A."/>
            <person name="Saif S."/>
            <person name="Shenoy N."/>
            <person name="Sisk P."/>
            <person name="Stolte C."/>
            <person name="Sykes S."/>
            <person name="Thomson T."/>
            <person name="Walk T."/>
            <person name="White J."/>
            <person name="Yandava C."/>
            <person name="Burger G."/>
            <person name="Gray M.W."/>
            <person name="Holland P.W.H."/>
            <person name="King N."/>
            <person name="Lang F.B.F."/>
            <person name="Roger A.J."/>
            <person name="Ruiz-Trillo I."/>
            <person name="Lander E."/>
            <person name="Nusbaum C."/>
        </authorList>
    </citation>
    <scope>NUCLEOTIDE SEQUENCE [LARGE SCALE GENOMIC DNA]</scope>
    <source>
        <strain evidence="3 4">ATCC 50062</strain>
    </source>
</reference>
<feature type="compositionally biased region" description="Basic residues" evidence="1">
    <location>
        <begin position="62"/>
        <end position="72"/>
    </location>
</feature>